<name>A0AAF0QAZ5_SOLVR</name>
<reference evidence="2" key="1">
    <citation type="submission" date="2023-08" db="EMBL/GenBank/DDBJ databases">
        <title>A de novo genome assembly of Solanum verrucosum Schlechtendal, a Mexican diploid species geographically isolated from the other diploid A-genome species in potato relatives.</title>
        <authorList>
            <person name="Hosaka K."/>
        </authorList>
    </citation>
    <scope>NUCLEOTIDE SEQUENCE</scope>
    <source>
        <tissue evidence="2">Young leaves</tissue>
    </source>
</reference>
<evidence type="ECO:0000313" key="3">
    <source>
        <dbReference type="Proteomes" id="UP001234989"/>
    </source>
</evidence>
<protein>
    <submittedName>
        <fullName evidence="2">Uncharacterized protein</fullName>
    </submittedName>
</protein>
<feature type="region of interest" description="Disordered" evidence="1">
    <location>
        <begin position="1"/>
        <end position="133"/>
    </location>
</feature>
<keyword evidence="3" id="KW-1185">Reference proteome</keyword>
<dbReference type="Proteomes" id="UP001234989">
    <property type="component" value="Chromosome 3"/>
</dbReference>
<feature type="compositionally biased region" description="Polar residues" evidence="1">
    <location>
        <begin position="19"/>
        <end position="31"/>
    </location>
</feature>
<dbReference type="EMBL" id="CP133614">
    <property type="protein sequence ID" value="WMV20354.1"/>
    <property type="molecule type" value="Genomic_DNA"/>
</dbReference>
<dbReference type="PANTHER" id="PTHR33116">
    <property type="entry name" value="REVERSE TRANSCRIPTASE ZINC-BINDING DOMAIN-CONTAINING PROTEIN-RELATED-RELATED"/>
    <property type="match status" value="1"/>
</dbReference>
<proteinExistence type="predicted"/>
<accession>A0AAF0QAZ5</accession>
<dbReference type="AlphaFoldDB" id="A0AAF0QAZ5"/>
<gene>
    <name evidence="2" type="ORF">MTR67_013739</name>
</gene>
<evidence type="ECO:0000256" key="1">
    <source>
        <dbReference type="SAM" id="MobiDB-lite"/>
    </source>
</evidence>
<feature type="compositionally biased region" description="Polar residues" evidence="1">
    <location>
        <begin position="48"/>
        <end position="57"/>
    </location>
</feature>
<organism evidence="2 3">
    <name type="scientific">Solanum verrucosum</name>
    <dbReference type="NCBI Taxonomy" id="315347"/>
    <lineage>
        <taxon>Eukaryota</taxon>
        <taxon>Viridiplantae</taxon>
        <taxon>Streptophyta</taxon>
        <taxon>Embryophyta</taxon>
        <taxon>Tracheophyta</taxon>
        <taxon>Spermatophyta</taxon>
        <taxon>Magnoliopsida</taxon>
        <taxon>eudicotyledons</taxon>
        <taxon>Gunneridae</taxon>
        <taxon>Pentapetalae</taxon>
        <taxon>asterids</taxon>
        <taxon>lamiids</taxon>
        <taxon>Solanales</taxon>
        <taxon>Solanaceae</taxon>
        <taxon>Solanoideae</taxon>
        <taxon>Solaneae</taxon>
        <taxon>Solanum</taxon>
    </lineage>
</organism>
<feature type="compositionally biased region" description="Basic and acidic residues" evidence="1">
    <location>
        <begin position="33"/>
        <end position="47"/>
    </location>
</feature>
<feature type="compositionally biased region" description="Basic and acidic residues" evidence="1">
    <location>
        <begin position="7"/>
        <end position="18"/>
    </location>
</feature>
<evidence type="ECO:0000313" key="2">
    <source>
        <dbReference type="EMBL" id="WMV20354.1"/>
    </source>
</evidence>
<feature type="compositionally biased region" description="Low complexity" evidence="1">
    <location>
        <begin position="75"/>
        <end position="88"/>
    </location>
</feature>
<sequence length="367" mass="42205">MTNCNIEAKKGNITKKEGPQTNEGKTGQIIVQNHKETTQGHNKEINRNKANTAQNLQYMDKEGFTKVTRNKNKTKTVSSTNNTGNSNVDKGKRKMGEESKVPLNGGSSMNTEDEIVEEGGSKQPEVENDQDQPEKIKSVQALRGNIEKVPVHPKKIKSKHVDNTSSDEDVAESFLETVEEDDEEVADNLIDAFALFPKESDPMIQEQEELMALEHEISRLEDLYDVDDSYHNREALHRTQTKYIKWLKRQDSILRQKARLKWIAERDTNSKYFYSVIRDRKRRSRIHKIKDRHGTWVEGKKRINYFTEIAKKIMNKIVGWQGRFLSPGGKVVLIQHVLQSQPLHIFAALKPHVTVIKETGIHFSNFF</sequence>
<dbReference type="PANTHER" id="PTHR33116:SF67">
    <property type="entry name" value="REVERSE TRANSCRIPTASE"/>
    <property type="match status" value="1"/>
</dbReference>